<dbReference type="InterPro" id="IPR000683">
    <property type="entry name" value="Gfo/Idh/MocA-like_OxRdtase_N"/>
</dbReference>
<dbReference type="RefSeq" id="WP_188435404.1">
    <property type="nucleotide sequence ID" value="NZ_BMCM01000001.1"/>
</dbReference>
<organism evidence="5 6">
    <name type="scientific">Microbacterium murale</name>
    <dbReference type="NCBI Taxonomy" id="1081040"/>
    <lineage>
        <taxon>Bacteria</taxon>
        <taxon>Bacillati</taxon>
        <taxon>Actinomycetota</taxon>
        <taxon>Actinomycetes</taxon>
        <taxon>Micrococcales</taxon>
        <taxon>Microbacteriaceae</taxon>
        <taxon>Microbacterium</taxon>
    </lineage>
</organism>
<dbReference type="PANTHER" id="PTHR43818">
    <property type="entry name" value="BCDNA.GH03377"/>
    <property type="match status" value="1"/>
</dbReference>
<evidence type="ECO:0000259" key="4">
    <source>
        <dbReference type="Pfam" id="PF22725"/>
    </source>
</evidence>
<dbReference type="EMBL" id="BMCM01000001">
    <property type="protein sequence ID" value="GGD68652.1"/>
    <property type="molecule type" value="Genomic_DNA"/>
</dbReference>
<keyword evidence="6" id="KW-1185">Reference proteome</keyword>
<dbReference type="Gene3D" id="3.40.50.720">
    <property type="entry name" value="NAD(P)-binding Rossmann-like Domain"/>
    <property type="match status" value="1"/>
</dbReference>
<proteinExistence type="predicted"/>
<protein>
    <submittedName>
        <fullName evidence="5">Oxidoreductase</fullName>
    </submittedName>
</protein>
<keyword evidence="1" id="KW-0560">Oxidoreductase</keyword>
<evidence type="ECO:0000256" key="2">
    <source>
        <dbReference type="ARBA" id="ARBA00023027"/>
    </source>
</evidence>
<dbReference type="SUPFAM" id="SSF51735">
    <property type="entry name" value="NAD(P)-binding Rossmann-fold domains"/>
    <property type="match status" value="1"/>
</dbReference>
<accession>A0ABQ1RHT9</accession>
<dbReference type="Pfam" id="PF22725">
    <property type="entry name" value="GFO_IDH_MocA_C3"/>
    <property type="match status" value="1"/>
</dbReference>
<evidence type="ECO:0000313" key="5">
    <source>
        <dbReference type="EMBL" id="GGD68652.1"/>
    </source>
</evidence>
<name>A0ABQ1RHT9_9MICO</name>
<dbReference type="InterPro" id="IPR050463">
    <property type="entry name" value="Gfo/Idh/MocA_oxidrdct_glycsds"/>
</dbReference>
<feature type="domain" description="GFO/IDH/MocA-like oxidoreductase" evidence="4">
    <location>
        <begin position="139"/>
        <end position="277"/>
    </location>
</feature>
<feature type="domain" description="Gfo/Idh/MocA-like oxidoreductase N-terminal" evidence="3">
    <location>
        <begin position="13"/>
        <end position="123"/>
    </location>
</feature>
<keyword evidence="2" id="KW-0520">NAD</keyword>
<dbReference type="InterPro" id="IPR036291">
    <property type="entry name" value="NAD(P)-bd_dom_sf"/>
</dbReference>
<comment type="caution">
    <text evidence="5">The sequence shown here is derived from an EMBL/GenBank/DDBJ whole genome shotgun (WGS) entry which is preliminary data.</text>
</comment>
<dbReference type="Proteomes" id="UP000629365">
    <property type="component" value="Unassembled WGS sequence"/>
</dbReference>
<dbReference type="Pfam" id="PF01408">
    <property type="entry name" value="GFO_IDH_MocA"/>
    <property type="match status" value="1"/>
</dbReference>
<dbReference type="PANTHER" id="PTHR43818:SF11">
    <property type="entry name" value="BCDNA.GH03377"/>
    <property type="match status" value="1"/>
</dbReference>
<sequence>MTRPAIDDRDARFRLGIIGHGMWPSTYLIPGARQLDDVDVVAVCGRDSARASEFADAHGIPRSHDSIDRMLTVEDLDGVIIATPPRQHEEAVRAVSGFRVAALCEKPLALDVDSARRIRDLLAGRPALTGFTLRWQPLFRALRGVISEGAAGQLRHVRIRYVQSSAATPARGWGWHFDAADEPLGVVSDLGPHAVDLVRWMLGDVTQVTAFARTTISERTDPESGRVRRVTNHDDADLHLSVESGATASLTISRVAPDAGVPGAIMIEVLADEGWIRVDSNEADVVIGTASGIQRRPVPAMSLLDGAGSQIRDFVRVSRGEHVEGLPSIEDGFRAQLVMDAVARSLDAGESVLVRR</sequence>
<dbReference type="InterPro" id="IPR055170">
    <property type="entry name" value="GFO_IDH_MocA-like_dom"/>
</dbReference>
<dbReference type="SUPFAM" id="SSF55347">
    <property type="entry name" value="Glyceraldehyde-3-phosphate dehydrogenase-like, C-terminal domain"/>
    <property type="match status" value="1"/>
</dbReference>
<evidence type="ECO:0000256" key="1">
    <source>
        <dbReference type="ARBA" id="ARBA00023002"/>
    </source>
</evidence>
<evidence type="ECO:0000259" key="3">
    <source>
        <dbReference type="Pfam" id="PF01408"/>
    </source>
</evidence>
<reference evidence="6" key="1">
    <citation type="journal article" date="2019" name="Int. J. Syst. Evol. Microbiol.">
        <title>The Global Catalogue of Microorganisms (GCM) 10K type strain sequencing project: providing services to taxonomists for standard genome sequencing and annotation.</title>
        <authorList>
            <consortium name="The Broad Institute Genomics Platform"/>
            <consortium name="The Broad Institute Genome Sequencing Center for Infectious Disease"/>
            <person name="Wu L."/>
            <person name="Ma J."/>
        </authorList>
    </citation>
    <scope>NUCLEOTIDE SEQUENCE [LARGE SCALE GENOMIC DNA]</scope>
    <source>
        <strain evidence="6">CCM 7640</strain>
    </source>
</reference>
<evidence type="ECO:0000313" key="6">
    <source>
        <dbReference type="Proteomes" id="UP000629365"/>
    </source>
</evidence>
<dbReference type="Gene3D" id="3.30.360.10">
    <property type="entry name" value="Dihydrodipicolinate Reductase, domain 2"/>
    <property type="match status" value="1"/>
</dbReference>
<gene>
    <name evidence="5" type="ORF">GCM10007269_09690</name>
</gene>